<dbReference type="RefSeq" id="WP_188856617.1">
    <property type="nucleotide sequence ID" value="NZ_BMOS01000008.1"/>
</dbReference>
<dbReference type="CDD" id="cd02947">
    <property type="entry name" value="TRX_family"/>
    <property type="match status" value="1"/>
</dbReference>
<comment type="caution">
    <text evidence="2">The sequence shown here is derived from an EMBL/GenBank/DDBJ whole genome shotgun (WGS) entry which is preliminary data.</text>
</comment>
<feature type="domain" description="Thioredoxin" evidence="1">
    <location>
        <begin position="30"/>
        <end position="87"/>
    </location>
</feature>
<reference evidence="2" key="1">
    <citation type="journal article" date="2014" name="Int. J. Syst. Evol. Microbiol.">
        <title>Complete genome sequence of Corynebacterium casei LMG S-19264T (=DSM 44701T), isolated from a smear-ripened cheese.</title>
        <authorList>
            <consortium name="US DOE Joint Genome Institute (JGI-PGF)"/>
            <person name="Walter F."/>
            <person name="Albersmeier A."/>
            <person name="Kalinowski J."/>
            <person name="Ruckert C."/>
        </authorList>
    </citation>
    <scope>NUCLEOTIDE SEQUENCE</scope>
    <source>
        <strain evidence="2">JCM 17251</strain>
    </source>
</reference>
<name>A0A917XX31_9BACI</name>
<gene>
    <name evidence="2" type="primary">ydfQ</name>
    <name evidence="2" type="ORF">GCM10007971_14300</name>
</gene>
<dbReference type="Pfam" id="PF00085">
    <property type="entry name" value="Thioredoxin"/>
    <property type="match status" value="1"/>
</dbReference>
<dbReference type="Proteomes" id="UP000624041">
    <property type="component" value="Unassembled WGS sequence"/>
</dbReference>
<evidence type="ECO:0000313" key="2">
    <source>
        <dbReference type="EMBL" id="GGN55470.1"/>
    </source>
</evidence>
<accession>A0A917XX31</accession>
<dbReference type="Gene3D" id="3.40.30.10">
    <property type="entry name" value="Glutaredoxin"/>
    <property type="match status" value="1"/>
</dbReference>
<dbReference type="AlphaFoldDB" id="A0A917XX31"/>
<dbReference type="InterPro" id="IPR013766">
    <property type="entry name" value="Thioredoxin_domain"/>
</dbReference>
<proteinExistence type="predicted"/>
<reference evidence="2" key="2">
    <citation type="submission" date="2020-09" db="EMBL/GenBank/DDBJ databases">
        <authorList>
            <person name="Sun Q."/>
            <person name="Ohkuma M."/>
        </authorList>
    </citation>
    <scope>NUCLEOTIDE SEQUENCE</scope>
    <source>
        <strain evidence="2">JCM 17251</strain>
    </source>
</reference>
<evidence type="ECO:0000259" key="1">
    <source>
        <dbReference type="Pfam" id="PF00085"/>
    </source>
</evidence>
<sequence length="112" mass="12992">MRVFQELHSIREIDDFINCHPLSFLYISRTNCSVCHALLPKVQSLLENYPQIHPAHINADDVEAVAGRFSIFTIPVLLLFVEGKEYIREARIVHMDLLEEKLDKIYKNVALD</sequence>
<dbReference type="InterPro" id="IPR036249">
    <property type="entry name" value="Thioredoxin-like_sf"/>
</dbReference>
<organism evidence="2 3">
    <name type="scientific">Oceanobacillus indicireducens</name>
    <dbReference type="NCBI Taxonomy" id="1004261"/>
    <lineage>
        <taxon>Bacteria</taxon>
        <taxon>Bacillati</taxon>
        <taxon>Bacillota</taxon>
        <taxon>Bacilli</taxon>
        <taxon>Bacillales</taxon>
        <taxon>Bacillaceae</taxon>
        <taxon>Oceanobacillus</taxon>
    </lineage>
</organism>
<protein>
    <submittedName>
        <fullName evidence="2">Thioredoxin-like protein YdfQ</fullName>
    </submittedName>
</protein>
<keyword evidence="3" id="KW-1185">Reference proteome</keyword>
<evidence type="ECO:0000313" key="3">
    <source>
        <dbReference type="Proteomes" id="UP000624041"/>
    </source>
</evidence>
<dbReference type="SUPFAM" id="SSF52833">
    <property type="entry name" value="Thioredoxin-like"/>
    <property type="match status" value="1"/>
</dbReference>
<dbReference type="EMBL" id="BMOS01000008">
    <property type="protein sequence ID" value="GGN55470.1"/>
    <property type="molecule type" value="Genomic_DNA"/>
</dbReference>